<dbReference type="InterPro" id="IPR020449">
    <property type="entry name" value="Tscrpt_reg_AraC-type_HTH"/>
</dbReference>
<comment type="caution">
    <text evidence="5">The sequence shown here is derived from an EMBL/GenBank/DDBJ whole genome shotgun (WGS) entry which is preliminary data.</text>
</comment>
<dbReference type="Proteomes" id="UP001589774">
    <property type="component" value="Unassembled WGS sequence"/>
</dbReference>
<dbReference type="RefSeq" id="WP_130855498.1">
    <property type="nucleotide sequence ID" value="NZ_JBHLWO010000002.1"/>
</dbReference>
<dbReference type="PROSITE" id="PS01124">
    <property type="entry name" value="HTH_ARAC_FAMILY_2"/>
    <property type="match status" value="1"/>
</dbReference>
<protein>
    <submittedName>
        <fullName evidence="5">Helix-turn-helix domain-containing protein</fullName>
    </submittedName>
</protein>
<accession>A0ABV6HLW2</accession>
<keyword evidence="6" id="KW-1185">Reference proteome</keyword>
<name>A0ABV6HLW2_9SPHI</name>
<dbReference type="SUPFAM" id="SSF46689">
    <property type="entry name" value="Homeodomain-like"/>
    <property type="match status" value="1"/>
</dbReference>
<dbReference type="PANTHER" id="PTHR43280:SF2">
    <property type="entry name" value="HTH-TYPE TRANSCRIPTIONAL REGULATOR EXSA"/>
    <property type="match status" value="1"/>
</dbReference>
<sequence>MEKPLHIDIPDRYLPDIDFNTKCPATASYKLDYAACNHWKHPVFSITEQYYNAKDAFISFLQIDTRAALDIPVHFALHDLYWFYPFAGTFTISEGYRCGAFITEIPDNEYRIAYIPPIECSLRVASGKHVLFYFVIKSYWLMRRPTHRMEELQSLFAKLRAQLMESYTIPALDIRAKHRQLILSLCRQSKRLPVEQDCVVYDKVVQLLALSLSDLEAPETPIVSKSLQLLDAVHELISEKIAYSAPVVINEIASDFGVSTQYLCRIHRKYYQVSLKRYITEQKFNYARMLLEHAGLDINTVAHRLGYSQASPFSKQFAQYFGSPPSTYRKKE</sequence>
<keyword evidence="3" id="KW-0804">Transcription</keyword>
<evidence type="ECO:0000256" key="3">
    <source>
        <dbReference type="ARBA" id="ARBA00023163"/>
    </source>
</evidence>
<dbReference type="InterPro" id="IPR009057">
    <property type="entry name" value="Homeodomain-like_sf"/>
</dbReference>
<evidence type="ECO:0000256" key="2">
    <source>
        <dbReference type="ARBA" id="ARBA00023125"/>
    </source>
</evidence>
<dbReference type="EMBL" id="JBHLWO010000002">
    <property type="protein sequence ID" value="MFC0319880.1"/>
    <property type="molecule type" value="Genomic_DNA"/>
</dbReference>
<dbReference type="InterPro" id="IPR018060">
    <property type="entry name" value="HTH_AraC"/>
</dbReference>
<evidence type="ECO:0000256" key="1">
    <source>
        <dbReference type="ARBA" id="ARBA00023015"/>
    </source>
</evidence>
<organism evidence="5 6">
    <name type="scientific">Olivibacter oleidegradans</name>
    <dbReference type="NCBI Taxonomy" id="760123"/>
    <lineage>
        <taxon>Bacteria</taxon>
        <taxon>Pseudomonadati</taxon>
        <taxon>Bacteroidota</taxon>
        <taxon>Sphingobacteriia</taxon>
        <taxon>Sphingobacteriales</taxon>
        <taxon>Sphingobacteriaceae</taxon>
        <taxon>Olivibacter</taxon>
    </lineage>
</organism>
<reference evidence="5 6" key="1">
    <citation type="submission" date="2024-09" db="EMBL/GenBank/DDBJ databases">
        <authorList>
            <person name="Sun Q."/>
            <person name="Mori K."/>
        </authorList>
    </citation>
    <scope>NUCLEOTIDE SEQUENCE [LARGE SCALE GENOMIC DNA]</scope>
    <source>
        <strain evidence="5 6">CCM 7765</strain>
    </source>
</reference>
<feature type="domain" description="HTH araC/xylS-type" evidence="4">
    <location>
        <begin position="231"/>
        <end position="331"/>
    </location>
</feature>
<dbReference type="Gene3D" id="1.10.10.60">
    <property type="entry name" value="Homeodomain-like"/>
    <property type="match status" value="1"/>
</dbReference>
<gene>
    <name evidence="5" type="ORF">ACFFI0_16270</name>
</gene>
<keyword evidence="1" id="KW-0805">Transcription regulation</keyword>
<keyword evidence="2" id="KW-0238">DNA-binding</keyword>
<dbReference type="PRINTS" id="PR00032">
    <property type="entry name" value="HTHARAC"/>
</dbReference>
<dbReference type="PANTHER" id="PTHR43280">
    <property type="entry name" value="ARAC-FAMILY TRANSCRIPTIONAL REGULATOR"/>
    <property type="match status" value="1"/>
</dbReference>
<proteinExistence type="predicted"/>
<evidence type="ECO:0000259" key="4">
    <source>
        <dbReference type="PROSITE" id="PS01124"/>
    </source>
</evidence>
<evidence type="ECO:0000313" key="6">
    <source>
        <dbReference type="Proteomes" id="UP001589774"/>
    </source>
</evidence>
<evidence type="ECO:0000313" key="5">
    <source>
        <dbReference type="EMBL" id="MFC0319880.1"/>
    </source>
</evidence>
<dbReference type="SMART" id="SM00342">
    <property type="entry name" value="HTH_ARAC"/>
    <property type="match status" value="1"/>
</dbReference>
<dbReference type="Pfam" id="PF12833">
    <property type="entry name" value="HTH_18"/>
    <property type="match status" value="1"/>
</dbReference>